<name>A0AAI9DFJ7_PROST</name>
<accession>A0AAI9DFJ7</accession>
<organism evidence="1">
    <name type="scientific">Providencia stuartii</name>
    <dbReference type="NCBI Taxonomy" id="588"/>
    <lineage>
        <taxon>Bacteria</taxon>
        <taxon>Pseudomonadati</taxon>
        <taxon>Pseudomonadota</taxon>
        <taxon>Gammaproteobacteria</taxon>
        <taxon>Enterobacterales</taxon>
        <taxon>Morganellaceae</taxon>
        <taxon>Providencia</taxon>
    </lineage>
</organism>
<proteinExistence type="predicted"/>
<evidence type="ECO:0000313" key="1">
    <source>
        <dbReference type="EMBL" id="EMJ5136256.1"/>
    </source>
</evidence>
<comment type="caution">
    <text evidence="1">The sequence shown here is derived from an EMBL/GenBank/DDBJ whole genome shotgun (WGS) entry which is preliminary data.</text>
</comment>
<dbReference type="EMBL" id="ABMABF030000018">
    <property type="protein sequence ID" value="EMJ5136256.1"/>
    <property type="molecule type" value="Genomic_DNA"/>
</dbReference>
<dbReference type="AlphaFoldDB" id="A0AAI9DFJ7"/>
<gene>
    <name evidence="1" type="ORF">RG298_004051</name>
</gene>
<reference evidence="1" key="1">
    <citation type="submission" date="2024-02" db="EMBL/GenBank/DDBJ databases">
        <authorList>
            <consortium name="Clinical and Environmental Microbiology Branch: Whole genome sequencing antimicrobial resistance pathogens in the healthcare setting"/>
        </authorList>
    </citation>
    <scope>NUCLEOTIDE SEQUENCE</scope>
    <source>
        <strain evidence="1">2021GO-0154</strain>
    </source>
</reference>
<sequence length="255" mass="29823">MNIESHLLENTCSNLKKQFANYFDWNDIDLTFFRVDVKNKEIFIISNNYEWQLIHWDDDLDLLVNERLNPGIQYWGDYSTSFKKILNKAGKKNIKVDLCQSQNDSFEIITVSTHKQLLLSDMASIYKYRPIISDYAYQVWKKNPDVALPMRADIPLPTNNFDSKRDEQLINHQYMRFGDIRFTAKEMLTIKMLLSHCRVKEINYIQGCSEMSEHKRIQNIKDKLGCPHASPSGLFKALKDHGVTLACLDTLINFS</sequence>
<protein>
    <submittedName>
        <fullName evidence="1">Uncharacterized protein</fullName>
    </submittedName>
</protein>